<evidence type="ECO:0000313" key="3">
    <source>
        <dbReference type="Proteomes" id="UP000767327"/>
    </source>
</evidence>
<dbReference type="RefSeq" id="WP_273174747.1">
    <property type="nucleotide sequence ID" value="NZ_JAAXZR010000028.1"/>
</dbReference>
<dbReference type="InterPro" id="IPR006357">
    <property type="entry name" value="HAD-SF_hydro_IIA"/>
</dbReference>
<dbReference type="PANTHER" id="PTHR19288">
    <property type="entry name" value="4-NITROPHENYLPHOSPHATASE-RELATED"/>
    <property type="match status" value="1"/>
</dbReference>
<gene>
    <name evidence="2" type="ORF">GXW98_09570</name>
</gene>
<name>A0A971D0Y2_9BIFI</name>
<proteinExistence type="predicted"/>
<dbReference type="InterPro" id="IPR023214">
    <property type="entry name" value="HAD_sf"/>
</dbReference>
<comment type="caution">
    <text evidence="2">The sequence shown here is derived from an EMBL/GenBank/DDBJ whole genome shotgun (WGS) entry which is preliminary data.</text>
</comment>
<dbReference type="AlphaFoldDB" id="A0A971D0Y2"/>
<dbReference type="EMBL" id="JAAXZR010000028">
    <property type="protein sequence ID" value="NLT80508.1"/>
    <property type="molecule type" value="Genomic_DNA"/>
</dbReference>
<dbReference type="SUPFAM" id="SSF56784">
    <property type="entry name" value="HAD-like"/>
    <property type="match status" value="1"/>
</dbReference>
<dbReference type="GO" id="GO:0005737">
    <property type="term" value="C:cytoplasm"/>
    <property type="evidence" value="ECO:0007669"/>
    <property type="project" value="TreeGrafter"/>
</dbReference>
<reference evidence="2" key="1">
    <citation type="journal article" date="2020" name="Biotechnol. Biofuels">
        <title>New insights from the biogas microbiome by comprehensive genome-resolved metagenomics of nearly 1600 species originating from multiple anaerobic digesters.</title>
        <authorList>
            <person name="Campanaro S."/>
            <person name="Treu L."/>
            <person name="Rodriguez-R L.M."/>
            <person name="Kovalovszki A."/>
            <person name="Ziels R.M."/>
            <person name="Maus I."/>
            <person name="Zhu X."/>
            <person name="Kougias P.G."/>
            <person name="Basile A."/>
            <person name="Luo G."/>
            <person name="Schluter A."/>
            <person name="Konstantinidis K.T."/>
            <person name="Angelidaki I."/>
        </authorList>
    </citation>
    <scope>NUCLEOTIDE SEQUENCE</scope>
    <source>
        <strain evidence="2">AS01afH2WH_6</strain>
    </source>
</reference>
<evidence type="ECO:0000313" key="2">
    <source>
        <dbReference type="EMBL" id="NLT80508.1"/>
    </source>
</evidence>
<dbReference type="Pfam" id="PF13242">
    <property type="entry name" value="Hydrolase_like"/>
    <property type="match status" value="1"/>
</dbReference>
<dbReference type="PANTHER" id="PTHR19288:SF95">
    <property type="entry name" value="D-GLYCEROL 3-PHOSPHATE PHOSPHATASE"/>
    <property type="match status" value="1"/>
</dbReference>
<dbReference type="InterPro" id="IPR041065">
    <property type="entry name" value="GNAT-like"/>
</dbReference>
<keyword evidence="2" id="KW-0378">Hydrolase</keyword>
<sequence length="356" mass="37480">MSRYILGTEGPLASNYALSLLDLDGVVYRGKNPVEHASEAIAASERLGMRASFTTNNPSRFPSTVADQLRGFGLSLGDDQIITSAIVAARMLADRFAPGTKVYVVGAEHLRDELRKAGLVVVDNADEHPDVVLQSWHADLSFNELAQAAYAIEGGAEYYVTNRDLTIPREQGIAPGNGALQLAVIAATGKQPVASAGKPESAMYDEARVLFSATDDIVPVAKSLPVGDRLDTDIEAANRGGYDSLVVLTGVADPRQILTAPVIQRPTYIARDLRGLNMTHPLPLRNADGSWQCGGSVASVADGAIRLAAAEQVSGQSDDGLDVLRAACCAVWETVDAAGGAFDPAELSIPSALLDI</sequence>
<feature type="domain" description="GCN5-related N-acetyltransferase-like" evidence="1">
    <location>
        <begin position="293"/>
        <end position="353"/>
    </location>
</feature>
<dbReference type="GO" id="GO:0016791">
    <property type="term" value="F:phosphatase activity"/>
    <property type="evidence" value="ECO:0007669"/>
    <property type="project" value="TreeGrafter"/>
</dbReference>
<dbReference type="Pfam" id="PF18407">
    <property type="entry name" value="GNAT_like"/>
    <property type="match status" value="1"/>
</dbReference>
<evidence type="ECO:0000259" key="1">
    <source>
        <dbReference type="Pfam" id="PF18407"/>
    </source>
</evidence>
<dbReference type="InterPro" id="IPR036412">
    <property type="entry name" value="HAD-like_sf"/>
</dbReference>
<dbReference type="Gene3D" id="3.40.50.1000">
    <property type="entry name" value="HAD superfamily/HAD-like"/>
    <property type="match status" value="2"/>
</dbReference>
<dbReference type="Proteomes" id="UP000767327">
    <property type="component" value="Unassembled WGS sequence"/>
</dbReference>
<accession>A0A971D0Y2</accession>
<protein>
    <submittedName>
        <fullName evidence="2">HAD-IIA family hydrolase</fullName>
    </submittedName>
</protein>
<dbReference type="NCBIfam" id="TIGR01460">
    <property type="entry name" value="HAD-SF-IIA"/>
    <property type="match status" value="1"/>
</dbReference>
<organism evidence="2 3">
    <name type="scientific">Bifidobacterium crudilactis</name>
    <dbReference type="NCBI Taxonomy" id="327277"/>
    <lineage>
        <taxon>Bacteria</taxon>
        <taxon>Bacillati</taxon>
        <taxon>Actinomycetota</taxon>
        <taxon>Actinomycetes</taxon>
        <taxon>Bifidobacteriales</taxon>
        <taxon>Bifidobacteriaceae</taxon>
        <taxon>Bifidobacterium</taxon>
    </lineage>
</organism>
<dbReference type="Pfam" id="PF13344">
    <property type="entry name" value="Hydrolase_6"/>
    <property type="match status" value="1"/>
</dbReference>
<reference evidence="2" key="2">
    <citation type="submission" date="2020-01" db="EMBL/GenBank/DDBJ databases">
        <authorList>
            <person name="Campanaro S."/>
        </authorList>
    </citation>
    <scope>NUCLEOTIDE SEQUENCE</scope>
    <source>
        <strain evidence="2">AS01afH2WH_6</strain>
    </source>
</reference>